<evidence type="ECO:0000256" key="1">
    <source>
        <dbReference type="SAM" id="Coils"/>
    </source>
</evidence>
<evidence type="ECO:0000259" key="3">
    <source>
        <dbReference type="Pfam" id="PF23265"/>
    </source>
</evidence>
<feature type="compositionally biased region" description="Basic residues" evidence="2">
    <location>
        <begin position="1228"/>
        <end position="1238"/>
    </location>
</feature>
<reference evidence="4" key="1">
    <citation type="submission" date="2022-03" db="EMBL/GenBank/DDBJ databases">
        <authorList>
            <person name="Martin C."/>
        </authorList>
    </citation>
    <scope>NUCLEOTIDE SEQUENCE</scope>
</reference>
<accession>A0A8S4QA34</accession>
<dbReference type="Pfam" id="PF23265">
    <property type="entry name" value="Ig-like_KY"/>
    <property type="match status" value="2"/>
</dbReference>
<feature type="coiled-coil region" evidence="1">
    <location>
        <begin position="874"/>
        <end position="933"/>
    </location>
</feature>
<keyword evidence="1" id="KW-0175">Coiled coil</keyword>
<protein>
    <recommendedName>
        <fullName evidence="3">KY-like immunoglobulin-like domain-containing protein</fullName>
    </recommendedName>
</protein>
<gene>
    <name evidence="4" type="ORF">OFUS_LOCUS26362</name>
</gene>
<keyword evidence="5" id="KW-1185">Reference proteome</keyword>
<sequence>MEVDKTTGLEHEFPTPIVLAKLQRPNSSKVSNASIGDLADVESSEAGISVIMDDTGTSSKSKAEFDSIRELMLAELEYERVDKFAKQMPTRLLHQPLIDVVDTLTRDWNNTALKIRAIFTWLATQNTDDIDPKDDNGWRLSPLMYLARVKMGSESYSELFKDMCSLAHINCEVVEGDVKGHNYQPGDVMTTKNRRFWNVVQLGDDWKLLDAYMASRQYKWRHIIHQHMVVSMDDNENVKRDEDCMNIGYYFFTEAPEFITTHFPYDSKWQLLTRQITAFEFETLAYVTPHFYFMGWQLMSHQKCAIHTDTGEIDIVIQTPSNESQKYWINLSAISSNTENVETLERHVFVDRNRTSGVLKCSISLPKSGEYKLNVYGKTEMSQLELCVAYKLHNDAIDADIKAHTLCVANELRFWGPCFETDNLNINPLGKAQTSRINEKDGLVQMEFSLANDMPLDFTHELISATDTGETNIHHQYSVHEVRKNALAIFYVQLPFCGKFAFRIFAKQKLSQGALPLICCYLISCDDPAISHLPFPKFANGRVGITDEGTLLGTQILAFDTPIISNESGVMEIEIKTNPNCIISASMKLSKNQNMENGIKTHNAVDKEPTIENGATAHIKDSNHTKMDEFTFIKYVDEDGENGTRLKVGLRCPLAGQYHLALYGYEDAQTPRMSIPNVCNFVINSTTNHPELAPFPKCLASWGKDFELLCPTHGMFYKDQTIPVVLRVPNATAVALSGQRWVDMVNVVGTTDLWLEQIRIDGEGDVTVCAKLGDSEEYKGLLKFKVSGEPVDHDEQILESIGHEFEKAKEIIKVEQREYMEQRATEAQNEIENEQDVEIDTEKVEENKNDELDESVMAVDAIVLGLEGTSIRLLEEAIRRVLRLKDSIDNHQTLINKANLRIRCLTLERELLLAMRRRQLGDLESLLETIEKEGHHKDITEYPRAHHLLGQLKRIKVYQHAVLDLDAKTMSELRGYRTPHTGVHNVMIASLLLLRSHEGESKVWNNCQRLLQNTGQNGIMRRLKDLDFDDLHIEIVLRVREILERTSLDDVKAVSAGAAAFFIWAKGMADEARSKHVYDGIDVTTLEPANVKRQQEIFNSTLYDKVAVNKPKKDLVGEFAKQRAKSAFPLRSRPRSSSITEPRACAKNSDGGSPKSTPERNKKSMSSSTVKRRVKSAAAIQPSETARTLYSKPPRPKTSIHTRTKPYTDKVEPKDDTNEKINVTSKSPKVKRRSSTKD</sequence>
<name>A0A8S4QA34_OWEFU</name>
<dbReference type="Proteomes" id="UP000749559">
    <property type="component" value="Unassembled WGS sequence"/>
</dbReference>
<proteinExistence type="predicted"/>
<dbReference type="Gene3D" id="1.20.920.60">
    <property type="match status" value="1"/>
</dbReference>
<feature type="region of interest" description="Disordered" evidence="2">
    <location>
        <begin position="1124"/>
        <end position="1238"/>
    </location>
</feature>
<organism evidence="4 5">
    <name type="scientific">Owenia fusiformis</name>
    <name type="common">Polychaete worm</name>
    <dbReference type="NCBI Taxonomy" id="6347"/>
    <lineage>
        <taxon>Eukaryota</taxon>
        <taxon>Metazoa</taxon>
        <taxon>Spiralia</taxon>
        <taxon>Lophotrochozoa</taxon>
        <taxon>Annelida</taxon>
        <taxon>Polychaeta</taxon>
        <taxon>Sedentaria</taxon>
        <taxon>Canalipalpata</taxon>
        <taxon>Sabellida</taxon>
        <taxon>Oweniida</taxon>
        <taxon>Oweniidae</taxon>
        <taxon>Owenia</taxon>
    </lineage>
</organism>
<dbReference type="PANTHER" id="PTHR47020">
    <property type="entry name" value="HILLARIN"/>
    <property type="match status" value="1"/>
</dbReference>
<dbReference type="OrthoDB" id="6129702at2759"/>
<dbReference type="PANTHER" id="PTHR47020:SF1">
    <property type="entry name" value="HILLARIN"/>
    <property type="match status" value="1"/>
</dbReference>
<dbReference type="InterPro" id="IPR056564">
    <property type="entry name" value="Ig-like_KY"/>
</dbReference>
<feature type="compositionally biased region" description="Basic and acidic residues" evidence="2">
    <location>
        <begin position="1206"/>
        <end position="1219"/>
    </location>
</feature>
<feature type="domain" description="KY-like immunoglobulin-like" evidence="3">
    <location>
        <begin position="433"/>
        <end position="536"/>
    </location>
</feature>
<feature type="domain" description="KY-like immunoglobulin-like" evidence="3">
    <location>
        <begin position="280"/>
        <end position="400"/>
    </location>
</feature>
<evidence type="ECO:0000313" key="5">
    <source>
        <dbReference type="Proteomes" id="UP000749559"/>
    </source>
</evidence>
<dbReference type="AlphaFoldDB" id="A0A8S4QA34"/>
<dbReference type="InterPro" id="IPR053041">
    <property type="entry name" value="Transglut-like_Superfamily_Mod"/>
</dbReference>
<feature type="compositionally biased region" description="Basic residues" evidence="2">
    <location>
        <begin position="1194"/>
        <end position="1204"/>
    </location>
</feature>
<dbReference type="EMBL" id="CAIIXF020000046">
    <property type="protein sequence ID" value="CAH1802711.1"/>
    <property type="molecule type" value="Genomic_DNA"/>
</dbReference>
<comment type="caution">
    <text evidence="4">The sequence shown here is derived from an EMBL/GenBank/DDBJ whole genome shotgun (WGS) entry which is preliminary data.</text>
</comment>
<evidence type="ECO:0000256" key="2">
    <source>
        <dbReference type="SAM" id="MobiDB-lite"/>
    </source>
</evidence>
<evidence type="ECO:0000313" key="4">
    <source>
        <dbReference type="EMBL" id="CAH1802711.1"/>
    </source>
</evidence>